<dbReference type="PROSITE" id="PS00107">
    <property type="entry name" value="PROTEIN_KINASE_ATP"/>
    <property type="match status" value="1"/>
</dbReference>
<proteinExistence type="predicted"/>
<evidence type="ECO:0000256" key="13">
    <source>
        <dbReference type="SAM" id="SignalP"/>
    </source>
</evidence>
<evidence type="ECO:0000256" key="6">
    <source>
        <dbReference type="ARBA" id="ARBA00022741"/>
    </source>
</evidence>
<dbReference type="PROSITE" id="PS00108">
    <property type="entry name" value="PROTEIN_KINASE_ST"/>
    <property type="match status" value="1"/>
</dbReference>
<dbReference type="InterPro" id="IPR045274">
    <property type="entry name" value="WAK-like"/>
</dbReference>
<keyword evidence="4" id="KW-0808">Transferase</keyword>
<accession>A0A0D9VJV3</accession>
<evidence type="ECO:0000256" key="10">
    <source>
        <dbReference type="ARBA" id="ARBA00023180"/>
    </source>
</evidence>
<name>A0A0D9VJV3_9ORYZ</name>
<evidence type="ECO:0000256" key="7">
    <source>
        <dbReference type="ARBA" id="ARBA00022777"/>
    </source>
</evidence>
<dbReference type="Gene3D" id="1.10.510.10">
    <property type="entry name" value="Transferase(Phosphotransferase) domain 1"/>
    <property type="match status" value="1"/>
</dbReference>
<dbReference type="InterPro" id="IPR017441">
    <property type="entry name" value="Protein_kinase_ATP_BS"/>
</dbReference>
<dbReference type="Pfam" id="PF13947">
    <property type="entry name" value="GUB_WAK_bind"/>
    <property type="match status" value="1"/>
</dbReference>
<dbReference type="Pfam" id="PF07645">
    <property type="entry name" value="EGF_CA"/>
    <property type="match status" value="1"/>
</dbReference>
<dbReference type="AlphaFoldDB" id="A0A0D9VJV3"/>
<dbReference type="InterPro" id="IPR001245">
    <property type="entry name" value="Ser-Thr/Tyr_kinase_cat_dom"/>
</dbReference>
<dbReference type="STRING" id="77586.A0A0D9VJV3"/>
<dbReference type="SMART" id="SM00220">
    <property type="entry name" value="S_TKc"/>
    <property type="match status" value="1"/>
</dbReference>
<dbReference type="InterPro" id="IPR049883">
    <property type="entry name" value="NOTCH1_EGF-like"/>
</dbReference>
<protein>
    <recommendedName>
        <fullName evidence="14">Protein kinase domain-containing protein</fullName>
    </recommendedName>
</protein>
<dbReference type="GO" id="GO:0007166">
    <property type="term" value="P:cell surface receptor signaling pathway"/>
    <property type="evidence" value="ECO:0007669"/>
    <property type="project" value="InterPro"/>
</dbReference>
<evidence type="ECO:0000256" key="5">
    <source>
        <dbReference type="ARBA" id="ARBA00022729"/>
    </source>
</evidence>
<dbReference type="PROSITE" id="PS01187">
    <property type="entry name" value="EGF_CA"/>
    <property type="match status" value="1"/>
</dbReference>
<feature type="signal peptide" evidence="13">
    <location>
        <begin position="1"/>
        <end position="21"/>
    </location>
</feature>
<keyword evidence="12" id="KW-0812">Transmembrane</keyword>
<feature type="domain" description="Protein kinase" evidence="14">
    <location>
        <begin position="409"/>
        <end position="671"/>
    </location>
</feature>
<keyword evidence="3" id="KW-0245">EGF-like domain</keyword>
<dbReference type="HOGENOM" id="CLU_000288_43_5_1"/>
<dbReference type="Gramene" id="LPERR02G23650.1">
    <property type="protein sequence ID" value="LPERR02G23650.1"/>
    <property type="gene ID" value="LPERR02G23650"/>
</dbReference>
<dbReference type="SUPFAM" id="SSF57196">
    <property type="entry name" value="EGF/Laminin"/>
    <property type="match status" value="1"/>
</dbReference>
<dbReference type="InterPro" id="IPR000719">
    <property type="entry name" value="Prot_kinase_dom"/>
</dbReference>
<reference evidence="15 16" key="1">
    <citation type="submission" date="2012-08" db="EMBL/GenBank/DDBJ databases">
        <title>Oryza genome evolution.</title>
        <authorList>
            <person name="Wing R.A."/>
        </authorList>
    </citation>
    <scope>NUCLEOTIDE SEQUENCE</scope>
</reference>
<dbReference type="InterPro" id="IPR001881">
    <property type="entry name" value="EGF-like_Ca-bd_dom"/>
</dbReference>
<keyword evidence="10" id="KW-0325">Glycoprotein</keyword>
<evidence type="ECO:0000256" key="3">
    <source>
        <dbReference type="ARBA" id="ARBA00022536"/>
    </source>
</evidence>
<comment type="subcellular location">
    <subcellularLocation>
        <location evidence="1">Membrane</location>
        <topology evidence="1">Single-pass type I membrane protein</topology>
    </subcellularLocation>
</comment>
<keyword evidence="7" id="KW-0418">Kinase</keyword>
<dbReference type="PROSITE" id="PS50011">
    <property type="entry name" value="PROTEIN_KINASE_DOM"/>
    <property type="match status" value="1"/>
</dbReference>
<dbReference type="PANTHER" id="PTHR27005">
    <property type="entry name" value="WALL-ASSOCIATED RECEPTOR KINASE-LIKE 21"/>
    <property type="match status" value="1"/>
</dbReference>
<keyword evidence="8 11" id="KW-0067">ATP-binding</keyword>
<sequence>MVCLLVLPLLLLVCLPLPSSADTIPPYAATCHNVSIPQPFGLIGSYTVGPEPVPGFEIICGSSGPMLPINGTTYRVLDISLSNGSLRILGNTIAWECHNTYGSNQAVNNLNLERTRFVFSDTHNKFTAVGCDAMAMLLSGTGHGGNGAGSRYSGGCVSFCATNGSILDGTCSGVGCCQAPMPQGLKNLKLEFQSIRKISGSAKDGSGEPCSKAFIVDKDLYKFSHHDLQSDPRSESWPLVLEWSISDGCCEEVRNTTAYACMENSECYDAPNRIGYRCNCSQGYNGNPYLPPTHGGCTDINECMDKSSNPCTHKCINKIGGFNCKCPMGMAGDGKNGGSGCSGSLGLVLFLVILGFWTYWLMKKRKNTKQKQLYFLQNGGLLLQQQISAQRAPIRIFILNELKIATNNFSERHIIGRGRYGTVYKGLLSDETAVAIKKSKFVDESQMEQFINELTEIPLLVYEFISNGSLFHHLHNNKLTPISWERRLKIATETASALSYLHLATDVPIIHRDVKSANILLDEIYVAKVSDFGASSLLPCNQTHVTTLVQGTFGYLDPEYFQTSQLTDKSDVYSFGVVLVELITREKPITCHRPDEGRNLTSHFTTLAQENRILDIIDSTLVKEAGIRHVNAVAQLALKCLRLKGEDRPRMVEIAIELEALRRLMKQHLSLKCEKELRKLRRRQLVLDGNDSQFFSEENCQDQICADKMSNLGHNDIDMDEGMQSSP</sequence>
<dbReference type="InterPro" id="IPR008271">
    <property type="entry name" value="Ser/Thr_kinase_AS"/>
</dbReference>
<evidence type="ECO:0000256" key="8">
    <source>
        <dbReference type="ARBA" id="ARBA00022840"/>
    </source>
</evidence>
<evidence type="ECO:0000256" key="1">
    <source>
        <dbReference type="ARBA" id="ARBA00004479"/>
    </source>
</evidence>
<evidence type="ECO:0000313" key="16">
    <source>
        <dbReference type="Proteomes" id="UP000032180"/>
    </source>
</evidence>
<dbReference type="InterPro" id="IPR018097">
    <property type="entry name" value="EGF_Ca-bd_CS"/>
</dbReference>
<dbReference type="GO" id="GO:0030247">
    <property type="term" value="F:polysaccharide binding"/>
    <property type="evidence" value="ECO:0007669"/>
    <property type="project" value="InterPro"/>
</dbReference>
<evidence type="ECO:0000259" key="14">
    <source>
        <dbReference type="PROSITE" id="PS50011"/>
    </source>
</evidence>
<dbReference type="SMART" id="SM00181">
    <property type="entry name" value="EGF"/>
    <property type="match status" value="2"/>
</dbReference>
<keyword evidence="12" id="KW-1133">Transmembrane helix</keyword>
<feature type="transmembrane region" description="Helical" evidence="12">
    <location>
        <begin position="343"/>
        <end position="362"/>
    </location>
</feature>
<evidence type="ECO:0000256" key="9">
    <source>
        <dbReference type="ARBA" id="ARBA00023157"/>
    </source>
</evidence>
<dbReference type="Pfam" id="PF07714">
    <property type="entry name" value="PK_Tyr_Ser-Thr"/>
    <property type="match status" value="1"/>
</dbReference>
<dbReference type="SMART" id="SM00179">
    <property type="entry name" value="EGF_CA"/>
    <property type="match status" value="1"/>
</dbReference>
<dbReference type="Gene3D" id="2.10.25.10">
    <property type="entry name" value="Laminin"/>
    <property type="match status" value="1"/>
</dbReference>
<dbReference type="GO" id="GO:0005509">
    <property type="term" value="F:calcium ion binding"/>
    <property type="evidence" value="ECO:0007669"/>
    <property type="project" value="InterPro"/>
</dbReference>
<dbReference type="PROSITE" id="PS00010">
    <property type="entry name" value="ASX_HYDROXYL"/>
    <property type="match status" value="1"/>
</dbReference>
<dbReference type="SUPFAM" id="SSF56112">
    <property type="entry name" value="Protein kinase-like (PK-like)"/>
    <property type="match status" value="1"/>
</dbReference>
<dbReference type="eggNOG" id="ENOG502QQPF">
    <property type="taxonomic scope" value="Eukaryota"/>
</dbReference>
<feature type="binding site" evidence="11">
    <location>
        <position position="438"/>
    </location>
    <ligand>
        <name>ATP</name>
        <dbReference type="ChEBI" id="CHEBI:30616"/>
    </ligand>
</feature>
<organism evidence="15 16">
    <name type="scientific">Leersia perrieri</name>
    <dbReference type="NCBI Taxonomy" id="77586"/>
    <lineage>
        <taxon>Eukaryota</taxon>
        <taxon>Viridiplantae</taxon>
        <taxon>Streptophyta</taxon>
        <taxon>Embryophyta</taxon>
        <taxon>Tracheophyta</taxon>
        <taxon>Spermatophyta</taxon>
        <taxon>Magnoliopsida</taxon>
        <taxon>Liliopsida</taxon>
        <taxon>Poales</taxon>
        <taxon>Poaceae</taxon>
        <taxon>BOP clade</taxon>
        <taxon>Oryzoideae</taxon>
        <taxon>Oryzeae</taxon>
        <taxon>Oryzinae</taxon>
        <taxon>Leersia</taxon>
    </lineage>
</organism>
<evidence type="ECO:0000256" key="12">
    <source>
        <dbReference type="SAM" id="Phobius"/>
    </source>
</evidence>
<evidence type="ECO:0000313" key="15">
    <source>
        <dbReference type="EnsemblPlants" id="LPERR02G23650.1"/>
    </source>
</evidence>
<dbReference type="PANTHER" id="PTHR27005:SF518">
    <property type="entry name" value="OS04G0599000 PROTEIN"/>
    <property type="match status" value="1"/>
</dbReference>
<evidence type="ECO:0000256" key="4">
    <source>
        <dbReference type="ARBA" id="ARBA00022679"/>
    </source>
</evidence>
<dbReference type="Proteomes" id="UP000032180">
    <property type="component" value="Chromosome 2"/>
</dbReference>
<evidence type="ECO:0000256" key="2">
    <source>
        <dbReference type="ARBA" id="ARBA00022527"/>
    </source>
</evidence>
<dbReference type="GO" id="GO:0004674">
    <property type="term" value="F:protein serine/threonine kinase activity"/>
    <property type="evidence" value="ECO:0007669"/>
    <property type="project" value="UniProtKB-KW"/>
</dbReference>
<keyword evidence="9" id="KW-1015">Disulfide bond</keyword>
<evidence type="ECO:0000256" key="11">
    <source>
        <dbReference type="PROSITE-ProRule" id="PRU10141"/>
    </source>
</evidence>
<dbReference type="Gene3D" id="3.30.200.20">
    <property type="entry name" value="Phosphorylase Kinase, domain 1"/>
    <property type="match status" value="1"/>
</dbReference>
<dbReference type="GO" id="GO:0005524">
    <property type="term" value="F:ATP binding"/>
    <property type="evidence" value="ECO:0007669"/>
    <property type="project" value="UniProtKB-UniRule"/>
</dbReference>
<dbReference type="InterPro" id="IPR000152">
    <property type="entry name" value="EGF-type_Asp/Asn_hydroxyl_site"/>
</dbReference>
<dbReference type="EnsemblPlants" id="LPERR02G23650.1">
    <property type="protein sequence ID" value="LPERR02G23650.1"/>
    <property type="gene ID" value="LPERR02G23650"/>
</dbReference>
<dbReference type="InterPro" id="IPR000742">
    <property type="entry name" value="EGF"/>
</dbReference>
<dbReference type="InterPro" id="IPR011009">
    <property type="entry name" value="Kinase-like_dom_sf"/>
</dbReference>
<keyword evidence="6 11" id="KW-0547">Nucleotide-binding</keyword>
<dbReference type="GO" id="GO:0005886">
    <property type="term" value="C:plasma membrane"/>
    <property type="evidence" value="ECO:0007669"/>
    <property type="project" value="TreeGrafter"/>
</dbReference>
<keyword evidence="16" id="KW-1185">Reference proteome</keyword>
<reference evidence="15" key="3">
    <citation type="submission" date="2015-04" db="UniProtKB">
        <authorList>
            <consortium name="EnsemblPlants"/>
        </authorList>
    </citation>
    <scope>IDENTIFICATION</scope>
</reference>
<keyword evidence="2" id="KW-0723">Serine/threonine-protein kinase</keyword>
<dbReference type="FunFam" id="1.10.510.10:FF:000084">
    <property type="entry name" value="Wall-associated receptor kinase 2"/>
    <property type="match status" value="1"/>
</dbReference>
<reference evidence="16" key="2">
    <citation type="submission" date="2013-12" db="EMBL/GenBank/DDBJ databases">
        <authorList>
            <person name="Yu Y."/>
            <person name="Lee S."/>
            <person name="de Baynast K."/>
            <person name="Wissotski M."/>
            <person name="Liu L."/>
            <person name="Talag J."/>
            <person name="Goicoechea J."/>
            <person name="Angelova A."/>
            <person name="Jetty R."/>
            <person name="Kudrna D."/>
            <person name="Golser W."/>
            <person name="Rivera L."/>
            <person name="Zhang J."/>
            <person name="Wing R."/>
        </authorList>
    </citation>
    <scope>NUCLEOTIDE SEQUENCE</scope>
</reference>
<feature type="chain" id="PRO_5002347517" description="Protein kinase domain-containing protein" evidence="13">
    <location>
        <begin position="22"/>
        <end position="727"/>
    </location>
</feature>
<dbReference type="InterPro" id="IPR025287">
    <property type="entry name" value="WAK_GUB"/>
</dbReference>
<dbReference type="CDD" id="cd00054">
    <property type="entry name" value="EGF_CA"/>
    <property type="match status" value="1"/>
</dbReference>
<keyword evidence="12" id="KW-0472">Membrane</keyword>
<keyword evidence="5 13" id="KW-0732">Signal</keyword>